<gene>
    <name evidence="6" type="ordered locus">AF_1684</name>
</gene>
<dbReference type="Pfam" id="PF04055">
    <property type="entry name" value="Radical_SAM"/>
    <property type="match status" value="1"/>
</dbReference>
<dbReference type="Pfam" id="PF19864">
    <property type="entry name" value="Radical_SAM_N2"/>
    <property type="match status" value="1"/>
</dbReference>
<evidence type="ECO:0000313" key="6">
    <source>
        <dbReference type="EMBL" id="AAB89565.1"/>
    </source>
</evidence>
<dbReference type="STRING" id="224325.AF_1684"/>
<sequence length="469" mass="53469">MVVEHNPFAKRYRKGMKRIALVYPNRYVGGITNLGLQYIYARINESDAICERFYADVFDGLRSIESATPLSEFDVALFSLQYETDYFKAVEILKRSGFKGLKIAGGPCVMENPQPLMDYFHAFFIGEVEGYVEELIHAKNAEELSGIPGVFTGREEKVKRVYAKLDRHIEKEIIGEGAYGRCFLLEIGRGCVRRCRFCIVRQIYFPPRWRKKEMLPEIGEEKVAIIAPSPSDHPQFKEILQHYVEQGKEVSPSSVRADTLDEELADLLKKAGVKTLTIAPETASDKLQEVINKGIGDEEVMRAAELASTRFEKVKLYYMVGLPGESFEDVKAILEQALRVKKLVGKVEISVNPLVPKPHTPLQWMGFGGEEELREGISHLKKKLEYLRREARRAGIGADVSGFKEFAIQTILSRGDREVAEMLEGASYRKFEKYLKPINPDSPLPWDFIDHGYRKSTLLKEYDKIKKIL</sequence>
<organism evidence="6 7">
    <name type="scientific">Archaeoglobus fulgidus (strain ATCC 49558 / DSM 4304 / JCM 9628 / NBRC 100126 / VC-16)</name>
    <dbReference type="NCBI Taxonomy" id="224325"/>
    <lineage>
        <taxon>Archaea</taxon>
        <taxon>Methanobacteriati</taxon>
        <taxon>Methanobacteriota</taxon>
        <taxon>Archaeoglobi</taxon>
        <taxon>Archaeoglobales</taxon>
        <taxon>Archaeoglobaceae</taxon>
        <taxon>Archaeoglobus</taxon>
    </lineage>
</organism>
<dbReference type="PhylomeDB" id="O28589"/>
<dbReference type="Gene3D" id="3.20.20.70">
    <property type="entry name" value="Aldolase class I"/>
    <property type="match status" value="1"/>
</dbReference>
<dbReference type="SUPFAM" id="SSF102114">
    <property type="entry name" value="Radical SAM enzymes"/>
    <property type="match status" value="1"/>
</dbReference>
<dbReference type="PANTHER" id="PTHR42731:SF1">
    <property type="entry name" value="RADICAL SAM DOMAIN PROTEIN"/>
    <property type="match status" value="1"/>
</dbReference>
<reference evidence="6 7" key="1">
    <citation type="journal article" date="1997" name="Nature">
        <title>The complete genome sequence of the hyperthermophilic, sulphate-reducing archaeon Archaeoglobus fulgidus.</title>
        <authorList>
            <person name="Klenk H.P."/>
            <person name="Clayton R.A."/>
            <person name="Tomb J."/>
            <person name="White O."/>
            <person name="Nelson K.E."/>
            <person name="Ketchum K.A."/>
            <person name="Dodson R.J."/>
            <person name="Gwinn M."/>
            <person name="Hickey E.K."/>
            <person name="Peterson J.D."/>
            <person name="Richardson D.L."/>
            <person name="Kerlavage A.R."/>
            <person name="Graham D.E."/>
            <person name="Kyrpides N.C."/>
            <person name="Fleischmann R.D."/>
            <person name="Quackenbush J."/>
            <person name="Lee N.H."/>
            <person name="Sutton G.G."/>
            <person name="Gill S."/>
            <person name="Kirkness E.F."/>
            <person name="Dougherty B.A."/>
            <person name="McKenney K."/>
            <person name="Adams M.D."/>
            <person name="Loftus B."/>
            <person name="Peterson S."/>
            <person name="Reich C.I."/>
            <person name="McNeil L.K."/>
            <person name="Badger J.H."/>
            <person name="Glodek A."/>
            <person name="Zhou L."/>
            <person name="Overbeek R."/>
            <person name="Gocayne J.D."/>
            <person name="Weidman J.F."/>
            <person name="McDonald L."/>
            <person name="Utterback T."/>
            <person name="Cotton M.D."/>
            <person name="Spriggs T."/>
            <person name="Artiach P."/>
            <person name="Kaine B.P."/>
            <person name="Sykes S.M."/>
            <person name="Sadow P.W."/>
            <person name="D'Andrea K.P."/>
            <person name="Bowman C."/>
            <person name="Fujii C."/>
            <person name="Garland S.A."/>
            <person name="Mason T.M."/>
            <person name="Olsen G.J."/>
            <person name="Fraser C.M."/>
            <person name="Smith H.O."/>
            <person name="Woese C.R."/>
            <person name="Venter J.C."/>
        </authorList>
    </citation>
    <scope>NUCLEOTIDE SEQUENCE [LARGE SCALE GENOMIC DNA]</scope>
    <source>
        <strain evidence="7">ATCC 49558 / DSM 4304 / JCM 9628 / NBRC 100126 / VC-16</strain>
    </source>
</reference>
<keyword evidence="7" id="KW-1185">Reference proteome</keyword>
<dbReference type="InterPro" id="IPR013785">
    <property type="entry name" value="Aldolase_TIM"/>
</dbReference>
<dbReference type="InterPro" id="IPR007197">
    <property type="entry name" value="rSAM"/>
</dbReference>
<dbReference type="InterPro" id="IPR058240">
    <property type="entry name" value="rSAM_sf"/>
</dbReference>
<dbReference type="PROSITE" id="PS51918">
    <property type="entry name" value="RADICAL_SAM"/>
    <property type="match status" value="1"/>
</dbReference>
<evidence type="ECO:0000256" key="1">
    <source>
        <dbReference type="ARBA" id="ARBA00022691"/>
    </source>
</evidence>
<dbReference type="PaxDb" id="224325-AF_1684"/>
<dbReference type="HOGENOM" id="CLU_011543_3_3_2"/>
<dbReference type="SFLD" id="SFLDG01082">
    <property type="entry name" value="B12-binding_domain_containing"/>
    <property type="match status" value="1"/>
</dbReference>
<dbReference type="GeneID" id="1484907"/>
<dbReference type="RefSeq" id="WP_010879180.1">
    <property type="nucleotide sequence ID" value="NC_000917.1"/>
</dbReference>
<dbReference type="EMBL" id="AE000782">
    <property type="protein sequence ID" value="AAB89565.1"/>
    <property type="molecule type" value="Genomic_DNA"/>
</dbReference>
<protein>
    <recommendedName>
        <fullName evidence="5">Radical SAM core domain-containing protein</fullName>
    </recommendedName>
</protein>
<evidence type="ECO:0000256" key="4">
    <source>
        <dbReference type="ARBA" id="ARBA00023014"/>
    </source>
</evidence>
<evidence type="ECO:0000259" key="5">
    <source>
        <dbReference type="PROSITE" id="PS51918"/>
    </source>
</evidence>
<dbReference type="eggNOG" id="arCOG01355">
    <property type="taxonomic scope" value="Archaea"/>
</dbReference>
<dbReference type="GO" id="GO:0051536">
    <property type="term" value="F:iron-sulfur cluster binding"/>
    <property type="evidence" value="ECO:0007669"/>
    <property type="project" value="UniProtKB-KW"/>
</dbReference>
<dbReference type="OrthoDB" id="2305at2157"/>
<dbReference type="PIR" id="C69460">
    <property type="entry name" value="C69460"/>
</dbReference>
<accession>O28589</accession>
<keyword evidence="1" id="KW-0949">S-adenosyl-L-methionine</keyword>
<dbReference type="AlphaFoldDB" id="O28589"/>
<dbReference type="PANTHER" id="PTHR42731">
    <property type="entry name" value="SLL1084 PROTEIN"/>
    <property type="match status" value="1"/>
</dbReference>
<keyword evidence="3" id="KW-0408">Iron</keyword>
<dbReference type="KEGG" id="afu:AF_1684"/>
<dbReference type="Proteomes" id="UP000002199">
    <property type="component" value="Chromosome"/>
</dbReference>
<evidence type="ECO:0000256" key="3">
    <source>
        <dbReference type="ARBA" id="ARBA00023004"/>
    </source>
</evidence>
<keyword evidence="4" id="KW-0411">Iron-sulfur</keyword>
<evidence type="ECO:0000313" key="7">
    <source>
        <dbReference type="Proteomes" id="UP000002199"/>
    </source>
</evidence>
<name>O28589_ARCFU</name>
<proteinExistence type="predicted"/>
<dbReference type="DNASU" id="1484907"/>
<evidence type="ECO:0000256" key="2">
    <source>
        <dbReference type="ARBA" id="ARBA00022723"/>
    </source>
</evidence>
<feature type="domain" description="Radical SAM core" evidence="5">
    <location>
        <begin position="177"/>
        <end position="399"/>
    </location>
</feature>
<dbReference type="EnsemblBacteria" id="AAB89565">
    <property type="protein sequence ID" value="AAB89565"/>
    <property type="gene ID" value="AF_1684"/>
</dbReference>
<dbReference type="GO" id="GO:0003824">
    <property type="term" value="F:catalytic activity"/>
    <property type="evidence" value="ECO:0007669"/>
    <property type="project" value="InterPro"/>
</dbReference>
<dbReference type="SMART" id="SM00729">
    <property type="entry name" value="Elp3"/>
    <property type="match status" value="1"/>
</dbReference>
<dbReference type="GO" id="GO:0046872">
    <property type="term" value="F:metal ion binding"/>
    <property type="evidence" value="ECO:0007669"/>
    <property type="project" value="UniProtKB-KW"/>
</dbReference>
<dbReference type="InterPro" id="IPR006638">
    <property type="entry name" value="Elp3/MiaA/NifB-like_rSAM"/>
</dbReference>
<dbReference type="InterPro" id="IPR045784">
    <property type="entry name" value="Radical_SAM_N2"/>
</dbReference>
<keyword evidence="2" id="KW-0479">Metal-binding</keyword>
<dbReference type="SFLD" id="SFLDS00029">
    <property type="entry name" value="Radical_SAM"/>
    <property type="match status" value="1"/>
</dbReference>
<dbReference type="CDD" id="cd01335">
    <property type="entry name" value="Radical_SAM"/>
    <property type="match status" value="1"/>
</dbReference>